<feature type="domain" description="Retroviral polymerase SH3-like" evidence="5">
    <location>
        <begin position="61"/>
        <end position="122"/>
    </location>
</feature>
<dbReference type="Pfam" id="PF25597">
    <property type="entry name" value="SH3_retrovirus"/>
    <property type="match status" value="1"/>
</dbReference>
<dbReference type="Gene3D" id="3.30.420.10">
    <property type="entry name" value="Ribonuclease H-like superfamily/Ribonuclease H"/>
    <property type="match status" value="1"/>
</dbReference>
<proteinExistence type="predicted"/>
<reference evidence="6" key="1">
    <citation type="journal article" date="2022" name="Int. J. Mol. Sci.">
        <title>Draft Genome of Tanacetum Coccineum: Genomic Comparison of Closely Related Tanacetum-Family Plants.</title>
        <authorList>
            <person name="Yamashiro T."/>
            <person name="Shiraishi A."/>
            <person name="Nakayama K."/>
            <person name="Satake H."/>
        </authorList>
    </citation>
    <scope>NUCLEOTIDE SEQUENCE</scope>
</reference>
<dbReference type="Pfam" id="PF07727">
    <property type="entry name" value="RVT_2"/>
    <property type="match status" value="1"/>
</dbReference>
<dbReference type="InterPro" id="IPR039537">
    <property type="entry name" value="Retrotran_Ty1/copia-like"/>
</dbReference>
<dbReference type="InterPro" id="IPR043502">
    <property type="entry name" value="DNA/RNA_pol_sf"/>
</dbReference>
<name>A0ABQ5ALW1_9ASTR</name>
<dbReference type="SUPFAM" id="SSF53098">
    <property type="entry name" value="Ribonuclease H-like"/>
    <property type="match status" value="1"/>
</dbReference>
<keyword evidence="7" id="KW-1185">Reference proteome</keyword>
<dbReference type="InterPro" id="IPR012337">
    <property type="entry name" value="RNaseH-like_sf"/>
</dbReference>
<evidence type="ECO:0000259" key="5">
    <source>
        <dbReference type="Pfam" id="PF25597"/>
    </source>
</evidence>
<evidence type="ECO:0000313" key="7">
    <source>
        <dbReference type="Proteomes" id="UP001151760"/>
    </source>
</evidence>
<evidence type="ECO:0000256" key="1">
    <source>
        <dbReference type="ARBA" id="ARBA00022723"/>
    </source>
</evidence>
<dbReference type="Proteomes" id="UP001151760">
    <property type="component" value="Unassembled WGS sequence"/>
</dbReference>
<comment type="caution">
    <text evidence="6">The sequence shown here is derived from an EMBL/GenBank/DDBJ whole genome shotgun (WGS) entry which is preliminary data.</text>
</comment>
<evidence type="ECO:0000259" key="4">
    <source>
        <dbReference type="Pfam" id="PF07727"/>
    </source>
</evidence>
<reference evidence="6" key="2">
    <citation type="submission" date="2022-01" db="EMBL/GenBank/DDBJ databases">
        <authorList>
            <person name="Yamashiro T."/>
            <person name="Shiraishi A."/>
            <person name="Satake H."/>
            <person name="Nakayama K."/>
        </authorList>
    </citation>
    <scope>NUCLEOTIDE SEQUENCE</scope>
</reference>
<dbReference type="InterPro" id="IPR013103">
    <property type="entry name" value="RVT_2"/>
</dbReference>
<accession>A0ABQ5ALW1</accession>
<protein>
    <submittedName>
        <fullName evidence="6">Ribonuclease H-like domain, reverse transcriptase, RNA-dependent DNA polymerase</fullName>
    </submittedName>
</protein>
<gene>
    <name evidence="6" type="ORF">Tco_0838132</name>
</gene>
<keyword evidence="1" id="KW-0479">Metal-binding</keyword>
<dbReference type="InterPro" id="IPR057670">
    <property type="entry name" value="SH3_retrovirus"/>
</dbReference>
<evidence type="ECO:0000313" key="6">
    <source>
        <dbReference type="EMBL" id="GJT03670.1"/>
    </source>
</evidence>
<keyword evidence="2" id="KW-0378">Hydrolase</keyword>
<dbReference type="SUPFAM" id="SSF56672">
    <property type="entry name" value="DNA/RNA polymerases"/>
    <property type="match status" value="1"/>
</dbReference>
<dbReference type="PANTHER" id="PTHR42648">
    <property type="entry name" value="TRANSPOSASE, PUTATIVE-RELATED"/>
    <property type="match status" value="1"/>
</dbReference>
<organism evidence="6 7">
    <name type="scientific">Tanacetum coccineum</name>
    <dbReference type="NCBI Taxonomy" id="301880"/>
    <lineage>
        <taxon>Eukaryota</taxon>
        <taxon>Viridiplantae</taxon>
        <taxon>Streptophyta</taxon>
        <taxon>Embryophyta</taxon>
        <taxon>Tracheophyta</taxon>
        <taxon>Spermatophyta</taxon>
        <taxon>Magnoliopsida</taxon>
        <taxon>eudicotyledons</taxon>
        <taxon>Gunneridae</taxon>
        <taxon>Pentapetalae</taxon>
        <taxon>asterids</taxon>
        <taxon>campanulids</taxon>
        <taxon>Asterales</taxon>
        <taxon>Asteraceae</taxon>
        <taxon>Asteroideae</taxon>
        <taxon>Anthemideae</taxon>
        <taxon>Anthemidinae</taxon>
        <taxon>Tanacetum</taxon>
    </lineage>
</organism>
<evidence type="ECO:0000256" key="3">
    <source>
        <dbReference type="SAM" id="MobiDB-lite"/>
    </source>
</evidence>
<dbReference type="EMBL" id="BQNB010012447">
    <property type="protein sequence ID" value="GJT03670.1"/>
    <property type="molecule type" value="Genomic_DNA"/>
</dbReference>
<sequence length="414" mass="47405">MSTTRCMMKATEMPQDFWAEAVRHAIYILNSVPTKALEDITPYEAIKGKKPNLKDLRVFGCIAYAKVPSQHLTKLDDRSIRMVYLGNEHGSKAYRLFDPTTQRICVSRDVKFKENEKWDWSKYLGENTNDEPEWTDFRIGNLEETSDHHNLEDHPDEEDNDFHYNDDDGYNSPLADSPTETLHTPPTRLVAKGYIQEHGIDFEEVFAPVARMETIRLLLAIAANNKWQVHHLDVKSAFLHGDLQEEVYVTQPEGFIKRNDNGKVYRLIKALYGLRQAPRAWNIKLDNTLKSLDFKKCALEQAIYTRTERDSILLVGVYVDDLIITGTPKKEIDKFKDQMKEIFEMSDLGLLAYYLGIEVTQSGGDISIKQSAYARKILKEAGMLESNETLIPMDPGTRLTKTTEGTMVNSVTDI</sequence>
<evidence type="ECO:0000256" key="2">
    <source>
        <dbReference type="ARBA" id="ARBA00022801"/>
    </source>
</evidence>
<dbReference type="InterPro" id="IPR036397">
    <property type="entry name" value="RNaseH_sf"/>
</dbReference>
<feature type="region of interest" description="Disordered" evidence="3">
    <location>
        <begin position="146"/>
        <end position="183"/>
    </location>
</feature>
<feature type="domain" description="Reverse transcriptase Ty1/copia-type" evidence="4">
    <location>
        <begin position="187"/>
        <end position="393"/>
    </location>
</feature>
<dbReference type="PANTHER" id="PTHR42648:SF25">
    <property type="entry name" value="RNA-DIRECTED DNA POLYMERASE"/>
    <property type="match status" value="1"/>
</dbReference>